<evidence type="ECO:0000313" key="9">
    <source>
        <dbReference type="Proteomes" id="UP000323011"/>
    </source>
</evidence>
<dbReference type="EMBL" id="VLTL01000069">
    <property type="protein sequence ID" value="KAA0163272.1"/>
    <property type="molecule type" value="Genomic_DNA"/>
</dbReference>
<accession>A0A5A8CKT5</accession>
<feature type="region of interest" description="Disordered" evidence="1">
    <location>
        <begin position="1"/>
        <end position="29"/>
    </location>
</feature>
<dbReference type="OrthoDB" id="166018at2759"/>
<dbReference type="Proteomes" id="UP000322899">
    <property type="component" value="Unassembled WGS sequence"/>
</dbReference>
<organism evidence="5 11">
    <name type="scientific">Cafeteria roenbergensis</name>
    <name type="common">Marine flagellate</name>
    <dbReference type="NCBI Taxonomy" id="33653"/>
    <lineage>
        <taxon>Eukaryota</taxon>
        <taxon>Sar</taxon>
        <taxon>Stramenopiles</taxon>
        <taxon>Bigyra</taxon>
        <taxon>Opalozoa</taxon>
        <taxon>Bicosoecida</taxon>
        <taxon>Cafeteriaceae</taxon>
        <taxon>Cafeteria</taxon>
    </lineage>
</organism>
<dbReference type="AlphaFoldDB" id="A0A5A8CKT5"/>
<proteinExistence type="predicted"/>
<evidence type="ECO:0000313" key="11">
    <source>
        <dbReference type="Proteomes" id="UP000325113"/>
    </source>
</evidence>
<evidence type="ECO:0000313" key="5">
    <source>
        <dbReference type="EMBL" id="KAA0153723.1"/>
    </source>
</evidence>
<dbReference type="InterPro" id="IPR036412">
    <property type="entry name" value="HAD-like_sf"/>
</dbReference>
<reference evidence="8 9" key="1">
    <citation type="submission" date="2019-07" db="EMBL/GenBank/DDBJ databases">
        <title>Genomes of Cafeteria roenbergensis.</title>
        <authorList>
            <person name="Fischer M.G."/>
            <person name="Hackl T."/>
            <person name="Roman M."/>
        </authorList>
    </citation>
    <scope>NUCLEOTIDE SEQUENCE [LARGE SCALE GENOMIC DNA]</scope>
    <source>
        <strain evidence="4 9">BVI</strain>
        <strain evidence="5 11">Cflag</strain>
        <strain evidence="7 8">E4-10P</strain>
        <strain evidence="6 10">RCC970-E3</strain>
    </source>
</reference>
<evidence type="ECO:0000313" key="6">
    <source>
        <dbReference type="EMBL" id="KAA0163272.1"/>
    </source>
</evidence>
<feature type="compositionally biased region" description="Polar residues" evidence="1">
    <location>
        <begin position="10"/>
        <end position="22"/>
    </location>
</feature>
<dbReference type="OMA" id="HELIAGC"/>
<evidence type="ECO:0000313" key="4">
    <source>
        <dbReference type="EMBL" id="KAA0150968.1"/>
    </source>
</evidence>
<evidence type="ECO:0000313" key="2">
    <source>
        <dbReference type="EMBL" id="CAD8572213.1"/>
    </source>
</evidence>
<gene>
    <name evidence="2" type="ORF">CROE0942_LOCUS16593</name>
    <name evidence="3" type="ORF">CROE0942_LOCUS16594</name>
    <name evidence="7" type="ORF">FNF27_05101</name>
    <name evidence="6" type="ORF">FNF28_04330</name>
    <name evidence="4" type="ORF">FNF29_04858</name>
    <name evidence="5" type="ORF">FNF31_06426</name>
</gene>
<dbReference type="EMBL" id="VLTM01000098">
    <property type="protein sequence ID" value="KAA0153723.1"/>
    <property type="molecule type" value="Genomic_DNA"/>
</dbReference>
<dbReference type="PANTHER" id="PTHR38899">
    <property type="entry name" value="DOMAIN OOKINETE PROTEIN, PUTATIVE-RELATED"/>
    <property type="match status" value="1"/>
</dbReference>
<evidence type="ECO:0000313" key="10">
    <source>
        <dbReference type="Proteomes" id="UP000324907"/>
    </source>
</evidence>
<dbReference type="EMBL" id="VLTO01000033">
    <property type="protein sequence ID" value="KAA0173461.1"/>
    <property type="molecule type" value="Genomic_DNA"/>
</dbReference>
<evidence type="ECO:0000256" key="1">
    <source>
        <dbReference type="SAM" id="MobiDB-lite"/>
    </source>
</evidence>
<protein>
    <recommendedName>
        <fullName evidence="12">FCP1 homology domain-containing protein</fullName>
    </recommendedName>
</protein>
<evidence type="ECO:0000313" key="7">
    <source>
        <dbReference type="EMBL" id="KAA0173461.1"/>
    </source>
</evidence>
<dbReference type="EMBL" id="HBET01024551">
    <property type="protein sequence ID" value="CAD8572213.1"/>
    <property type="molecule type" value="Transcribed_RNA"/>
</dbReference>
<keyword evidence="9" id="KW-1185">Reference proteome</keyword>
<dbReference type="PANTHER" id="PTHR38899:SF2">
    <property type="entry name" value="FCP1 HOMOLOGY DOMAIN-CONTAINING PROTEIN"/>
    <property type="match status" value="1"/>
</dbReference>
<evidence type="ECO:0000313" key="8">
    <source>
        <dbReference type="Proteomes" id="UP000322899"/>
    </source>
</evidence>
<dbReference type="Proteomes" id="UP000323011">
    <property type="component" value="Unassembled WGS sequence"/>
</dbReference>
<reference evidence="2" key="2">
    <citation type="submission" date="2021-01" db="EMBL/GenBank/DDBJ databases">
        <authorList>
            <person name="Corre E."/>
            <person name="Pelletier E."/>
            <person name="Niang G."/>
            <person name="Scheremetjew M."/>
            <person name="Finn R."/>
            <person name="Kale V."/>
            <person name="Holt S."/>
            <person name="Cochrane G."/>
            <person name="Meng A."/>
            <person name="Brown T."/>
            <person name="Cohen L."/>
        </authorList>
    </citation>
    <scope>NUCLEOTIDE SEQUENCE</scope>
    <source>
        <strain evidence="2">E4-10</strain>
    </source>
</reference>
<dbReference type="SUPFAM" id="SSF56784">
    <property type="entry name" value="HAD-like"/>
    <property type="match status" value="1"/>
</dbReference>
<evidence type="ECO:0000313" key="3">
    <source>
        <dbReference type="EMBL" id="CAD8572214.1"/>
    </source>
</evidence>
<name>A0A5A8CKT5_CAFRO</name>
<sequence length="232" mass="25465">MAATAVMSAPESSMATSPTSERPATPEPAPLSTFIIFDWDDTLLASTWLASRGMRLDEPEVLPEDVRAHLEELQTSVVALLEQAIKLAPVCVVTNAETGWVQLSARRFMPAVEPLLARVHVLSARSTYEPVSRCPSEWKVRAFHQVLGDHFVTVDPLAARNVISFGDSIHERHAVHKVTAGVPNTLTKSVKFVERPTSEQLKRQVELVSGCIGDIVSHTANLDLMLTIQLLK</sequence>
<dbReference type="Proteomes" id="UP000325113">
    <property type="component" value="Unassembled WGS sequence"/>
</dbReference>
<dbReference type="EMBL" id="HBET01024552">
    <property type="protein sequence ID" value="CAD8572214.1"/>
    <property type="molecule type" value="Transcribed_RNA"/>
</dbReference>
<evidence type="ECO:0008006" key="12">
    <source>
        <dbReference type="Google" id="ProtNLM"/>
    </source>
</evidence>
<dbReference type="Proteomes" id="UP000324907">
    <property type="component" value="Unassembled WGS sequence"/>
</dbReference>
<dbReference type="EMBL" id="VLTN01000030">
    <property type="protein sequence ID" value="KAA0150968.1"/>
    <property type="molecule type" value="Genomic_DNA"/>
</dbReference>